<gene>
    <name evidence="2" type="ORF">ACFQDI_25140</name>
</gene>
<reference evidence="3" key="1">
    <citation type="journal article" date="2019" name="Int. J. Syst. Evol. Microbiol.">
        <title>The Global Catalogue of Microorganisms (GCM) 10K type strain sequencing project: providing services to taxonomists for standard genome sequencing and annotation.</title>
        <authorList>
            <consortium name="The Broad Institute Genomics Platform"/>
            <consortium name="The Broad Institute Genome Sequencing Center for Infectious Disease"/>
            <person name="Wu L."/>
            <person name="Ma J."/>
        </authorList>
    </citation>
    <scope>NUCLEOTIDE SEQUENCE [LARGE SCALE GENOMIC DNA]</scope>
    <source>
        <strain evidence="3">CGMCC 4.1469</strain>
    </source>
</reference>
<dbReference type="EMBL" id="JBHSMQ010000019">
    <property type="protein sequence ID" value="MFC5458180.1"/>
    <property type="molecule type" value="Genomic_DNA"/>
</dbReference>
<dbReference type="RefSeq" id="WP_377172262.1">
    <property type="nucleotide sequence ID" value="NZ_JBHSMQ010000019.1"/>
</dbReference>
<dbReference type="PANTHER" id="PTHR34496">
    <property type="entry name" value="GLCNAC TRANSFERASE-RELATED"/>
    <property type="match status" value="1"/>
</dbReference>
<sequence length="436" mass="50009">PDTHTTAPNTHTTAPNTHTTAYSLAPSSNMIFVQIASYRDPELLPTIQDALSKAKYPADLRFGVCWQHGPEETAMNVFSGNPQFRVDDVPWRQSQGLGWARSRLQKMWEGEEFTLQLDSHHRFIQDWDALLMQDCEATCSAKPIITTYAGTYDPSGEKAPATEPYCMVADRFTSHGTIMFLPQVIKGWQDMNRPLRSRFVSGHFYFTLGQHCEDYRYDPQLYFAGDEISLAIRSYTSGYDLFHPHRLRVWHEYTRAGRVKHWDDHLTQNELVAWHERDVISKRRLRKLLKEEENDEDISGHDLGTVRSHHDYELYAGINFSKRTLHADAVKGIAPPCTYMDGASWDSSFLKEQTVDLKWNDSDIGSCTDLKFVYFAIECADGKVLHRFDADAESPEAKKQTNHKTVRFLSSASPARFILWPVSHSKGWLDKVIQAL</sequence>
<accession>A0ABW0KXA3</accession>
<protein>
    <submittedName>
        <fullName evidence="2">GlcNAc-transferase family protein</fullName>
    </submittedName>
</protein>
<organism evidence="2 3">
    <name type="scientific">Prosthecobacter fluviatilis</name>
    <dbReference type="NCBI Taxonomy" id="445931"/>
    <lineage>
        <taxon>Bacteria</taxon>
        <taxon>Pseudomonadati</taxon>
        <taxon>Verrucomicrobiota</taxon>
        <taxon>Verrucomicrobiia</taxon>
        <taxon>Verrucomicrobiales</taxon>
        <taxon>Verrucomicrobiaceae</taxon>
        <taxon>Prosthecobacter</taxon>
    </lineage>
</organism>
<name>A0ABW0KXA3_9BACT</name>
<dbReference type="PANTHER" id="PTHR34496:SF10">
    <property type="entry name" value="GLCNAC TRANSFERASE"/>
    <property type="match status" value="1"/>
</dbReference>
<evidence type="ECO:0000256" key="1">
    <source>
        <dbReference type="SAM" id="MobiDB-lite"/>
    </source>
</evidence>
<proteinExistence type="predicted"/>
<evidence type="ECO:0000313" key="3">
    <source>
        <dbReference type="Proteomes" id="UP001596052"/>
    </source>
</evidence>
<comment type="caution">
    <text evidence="2">The sequence shown here is derived from an EMBL/GenBank/DDBJ whole genome shotgun (WGS) entry which is preliminary data.</text>
</comment>
<dbReference type="SUPFAM" id="SSF53448">
    <property type="entry name" value="Nucleotide-diphospho-sugar transferases"/>
    <property type="match status" value="1"/>
</dbReference>
<dbReference type="InterPro" id="IPR021067">
    <property type="entry name" value="Glycosyltransferase"/>
</dbReference>
<feature type="region of interest" description="Disordered" evidence="1">
    <location>
        <begin position="1"/>
        <end position="20"/>
    </location>
</feature>
<dbReference type="Proteomes" id="UP001596052">
    <property type="component" value="Unassembled WGS sequence"/>
</dbReference>
<evidence type="ECO:0000313" key="2">
    <source>
        <dbReference type="EMBL" id="MFC5458180.1"/>
    </source>
</evidence>
<dbReference type="Pfam" id="PF11397">
    <property type="entry name" value="GlcNAc"/>
    <property type="match status" value="2"/>
</dbReference>
<dbReference type="InterPro" id="IPR029044">
    <property type="entry name" value="Nucleotide-diphossugar_trans"/>
</dbReference>
<keyword evidence="3" id="KW-1185">Reference proteome</keyword>
<feature type="non-terminal residue" evidence="2">
    <location>
        <position position="1"/>
    </location>
</feature>